<dbReference type="Pfam" id="PF07714">
    <property type="entry name" value="PK_Tyr_Ser-Thr"/>
    <property type="match status" value="1"/>
</dbReference>
<feature type="signal peptide" evidence="1">
    <location>
        <begin position="1"/>
        <end position="20"/>
    </location>
</feature>
<dbReference type="InterPro" id="IPR008271">
    <property type="entry name" value="Ser/Thr_kinase_AS"/>
</dbReference>
<dbReference type="InterPro" id="IPR000719">
    <property type="entry name" value="Prot_kinase_dom"/>
</dbReference>
<dbReference type="Gene3D" id="1.10.510.10">
    <property type="entry name" value="Transferase(Phosphotransferase) domain 1"/>
    <property type="match status" value="1"/>
</dbReference>
<name>E1ZLD8_CHLVA</name>
<dbReference type="InterPro" id="IPR001245">
    <property type="entry name" value="Ser-Thr/Tyr_kinase_cat_dom"/>
</dbReference>
<dbReference type="STRING" id="554065.E1ZLD8"/>
<gene>
    <name evidence="3" type="ORF">CHLNCDRAFT_25821</name>
</gene>
<dbReference type="Proteomes" id="UP000008141">
    <property type="component" value="Unassembled WGS sequence"/>
</dbReference>
<sequence length="169" mass="18606">MAKRLTWVRLLSLALDAAKGMLYLHSRSPPIAHRDLKSANLLVDSQWHVKVADFSLSRTLELGATSFTVVQTNPRWLAPEVLDGMPGQLPADVWAFGTVLWELLTWRLPFEGLNTYQRTGGSGLAVPASGDLAAGAFTCYPQYVRLMQACWCHEPAGRPQFGAIVEQLG</sequence>
<evidence type="ECO:0000259" key="2">
    <source>
        <dbReference type="PROSITE" id="PS50011"/>
    </source>
</evidence>
<protein>
    <recommendedName>
        <fullName evidence="2">Protein kinase domain-containing protein</fullName>
    </recommendedName>
</protein>
<dbReference type="GeneID" id="17352673"/>
<dbReference type="SUPFAM" id="SSF56112">
    <property type="entry name" value="Protein kinase-like (PK-like)"/>
    <property type="match status" value="1"/>
</dbReference>
<dbReference type="InterPro" id="IPR011009">
    <property type="entry name" value="Kinase-like_dom_sf"/>
</dbReference>
<dbReference type="InterPro" id="IPR050167">
    <property type="entry name" value="Ser_Thr_protein_kinase"/>
</dbReference>
<dbReference type="PROSITE" id="PS50011">
    <property type="entry name" value="PROTEIN_KINASE_DOM"/>
    <property type="match status" value="1"/>
</dbReference>
<dbReference type="EMBL" id="GL433852">
    <property type="protein sequence ID" value="EFN53383.1"/>
    <property type="molecule type" value="Genomic_DNA"/>
</dbReference>
<evidence type="ECO:0000313" key="3">
    <source>
        <dbReference type="EMBL" id="EFN53383.1"/>
    </source>
</evidence>
<dbReference type="PANTHER" id="PTHR23257">
    <property type="entry name" value="SERINE-THREONINE PROTEIN KINASE"/>
    <property type="match status" value="1"/>
</dbReference>
<evidence type="ECO:0000313" key="4">
    <source>
        <dbReference type="Proteomes" id="UP000008141"/>
    </source>
</evidence>
<keyword evidence="4" id="KW-1185">Reference proteome</keyword>
<organism evidence="4">
    <name type="scientific">Chlorella variabilis</name>
    <name type="common">Green alga</name>
    <dbReference type="NCBI Taxonomy" id="554065"/>
    <lineage>
        <taxon>Eukaryota</taxon>
        <taxon>Viridiplantae</taxon>
        <taxon>Chlorophyta</taxon>
        <taxon>core chlorophytes</taxon>
        <taxon>Trebouxiophyceae</taxon>
        <taxon>Chlorellales</taxon>
        <taxon>Chlorellaceae</taxon>
        <taxon>Chlorella clade</taxon>
        <taxon>Chlorella</taxon>
    </lineage>
</organism>
<dbReference type="AlphaFoldDB" id="E1ZLD8"/>
<dbReference type="OrthoDB" id="4062651at2759"/>
<dbReference type="GO" id="GO:0005524">
    <property type="term" value="F:ATP binding"/>
    <property type="evidence" value="ECO:0007669"/>
    <property type="project" value="InterPro"/>
</dbReference>
<accession>E1ZLD8</accession>
<keyword evidence="1" id="KW-0732">Signal</keyword>
<feature type="domain" description="Protein kinase" evidence="2">
    <location>
        <begin position="1"/>
        <end position="169"/>
    </location>
</feature>
<dbReference type="GO" id="GO:0004672">
    <property type="term" value="F:protein kinase activity"/>
    <property type="evidence" value="ECO:0007669"/>
    <property type="project" value="InterPro"/>
</dbReference>
<dbReference type="PROSITE" id="PS00108">
    <property type="entry name" value="PROTEIN_KINASE_ST"/>
    <property type="match status" value="1"/>
</dbReference>
<dbReference type="GO" id="GO:0005737">
    <property type="term" value="C:cytoplasm"/>
    <property type="evidence" value="ECO:0007669"/>
    <property type="project" value="TreeGrafter"/>
</dbReference>
<dbReference type="RefSeq" id="XP_005845485.1">
    <property type="nucleotide sequence ID" value="XM_005845423.1"/>
</dbReference>
<proteinExistence type="predicted"/>
<dbReference type="eggNOG" id="KOG0192">
    <property type="taxonomic scope" value="Eukaryota"/>
</dbReference>
<feature type="chain" id="PRO_5003156414" description="Protein kinase domain-containing protein" evidence="1">
    <location>
        <begin position="21"/>
        <end position="169"/>
    </location>
</feature>
<dbReference type="PANTHER" id="PTHR23257:SF963">
    <property type="entry name" value="AT08303P"/>
    <property type="match status" value="1"/>
</dbReference>
<evidence type="ECO:0000256" key="1">
    <source>
        <dbReference type="SAM" id="SignalP"/>
    </source>
</evidence>
<dbReference type="InParanoid" id="E1ZLD8"/>
<dbReference type="SMART" id="SM00220">
    <property type="entry name" value="S_TKc"/>
    <property type="match status" value="1"/>
</dbReference>
<dbReference type="GO" id="GO:0007165">
    <property type="term" value="P:signal transduction"/>
    <property type="evidence" value="ECO:0007669"/>
    <property type="project" value="TreeGrafter"/>
</dbReference>
<dbReference type="KEGG" id="cvr:CHLNCDRAFT_25821"/>
<reference evidence="3 4" key="1">
    <citation type="journal article" date="2010" name="Plant Cell">
        <title>The Chlorella variabilis NC64A genome reveals adaptation to photosymbiosis, coevolution with viruses, and cryptic sex.</title>
        <authorList>
            <person name="Blanc G."/>
            <person name="Duncan G."/>
            <person name="Agarkova I."/>
            <person name="Borodovsky M."/>
            <person name="Gurnon J."/>
            <person name="Kuo A."/>
            <person name="Lindquist E."/>
            <person name="Lucas S."/>
            <person name="Pangilinan J."/>
            <person name="Polle J."/>
            <person name="Salamov A."/>
            <person name="Terry A."/>
            <person name="Yamada T."/>
            <person name="Dunigan D.D."/>
            <person name="Grigoriev I.V."/>
            <person name="Claverie J.M."/>
            <person name="Van Etten J.L."/>
        </authorList>
    </citation>
    <scope>NUCLEOTIDE SEQUENCE [LARGE SCALE GENOMIC DNA]</scope>
    <source>
        <strain evidence="3 4">NC64A</strain>
    </source>
</reference>